<dbReference type="AlphaFoldDB" id="A0A5C0SEI4"/>
<proteinExistence type="predicted"/>
<organism evidence="1 2">
    <name type="scientific">Crassaminicella thermophila</name>
    <dbReference type="NCBI Taxonomy" id="2599308"/>
    <lineage>
        <taxon>Bacteria</taxon>
        <taxon>Bacillati</taxon>
        <taxon>Bacillota</taxon>
        <taxon>Clostridia</taxon>
        <taxon>Eubacteriales</taxon>
        <taxon>Clostridiaceae</taxon>
        <taxon>Crassaminicella</taxon>
    </lineage>
</organism>
<keyword evidence="2" id="KW-1185">Reference proteome</keyword>
<name>A0A5C0SEI4_CRATE</name>
<dbReference type="KEGG" id="crs:FQB35_04630"/>
<accession>A0A5C0SEI4</accession>
<sequence>MFKEFNGEILHGTEETGYTHYGFIEDVHIEESENLRIYKRVKFNFDKNKYEIDEDNIAPITIDGVEHIPINGIVKIDISEENRQKALASLKSKYLKLIKDADLLGDIEEKTRLQQEYLQKKTEIENA</sequence>
<gene>
    <name evidence="1" type="ORF">FQB35_04630</name>
</gene>
<evidence type="ECO:0000313" key="1">
    <source>
        <dbReference type="EMBL" id="QEK11704.1"/>
    </source>
</evidence>
<reference evidence="1 2" key="1">
    <citation type="submission" date="2019-07" db="EMBL/GenBank/DDBJ databases">
        <title>Complete genome of Crassaminicella thermophila SY095.</title>
        <authorList>
            <person name="Li X."/>
        </authorList>
    </citation>
    <scope>NUCLEOTIDE SEQUENCE [LARGE SCALE GENOMIC DNA]</scope>
    <source>
        <strain evidence="1 2">SY095</strain>
    </source>
</reference>
<dbReference type="RefSeq" id="WP_148808859.1">
    <property type="nucleotide sequence ID" value="NZ_CP042243.1"/>
</dbReference>
<protein>
    <submittedName>
        <fullName evidence="1">Uncharacterized protein</fullName>
    </submittedName>
</protein>
<evidence type="ECO:0000313" key="2">
    <source>
        <dbReference type="Proteomes" id="UP000324646"/>
    </source>
</evidence>
<dbReference type="OrthoDB" id="2106634at2"/>
<dbReference type="Proteomes" id="UP000324646">
    <property type="component" value="Chromosome"/>
</dbReference>
<dbReference type="EMBL" id="CP042243">
    <property type="protein sequence ID" value="QEK11704.1"/>
    <property type="molecule type" value="Genomic_DNA"/>
</dbReference>